<accession>M3C5K3</accession>
<sequence length="131" mass="13545">MRCGVTEGWTTTAATGDSFRDGGGVGVGGAGGDDGDGGDGDGGVGIGDGGDRRERGRGGEVALGQPDNQSVRVRQSPRDLDNVLRRSSISQYLLGERREGGREGGSGREERCAKTDRNSLMCKKQGLPSEC</sequence>
<name>M3C5K3_SPHMS</name>
<feature type="region of interest" description="Disordered" evidence="1">
    <location>
        <begin position="1"/>
        <end position="114"/>
    </location>
</feature>
<evidence type="ECO:0000256" key="1">
    <source>
        <dbReference type="SAM" id="MobiDB-lite"/>
    </source>
</evidence>
<feature type="compositionally biased region" description="Basic and acidic residues" evidence="1">
    <location>
        <begin position="49"/>
        <end position="58"/>
    </location>
</feature>
<dbReference type="Proteomes" id="UP000016931">
    <property type="component" value="Unassembled WGS sequence"/>
</dbReference>
<dbReference type="AlphaFoldDB" id="M3C5K3"/>
<dbReference type="GeneID" id="27901415"/>
<gene>
    <name evidence="2" type="ORF">SEPMUDRAFT_147401</name>
</gene>
<keyword evidence="3" id="KW-1185">Reference proteome</keyword>
<evidence type="ECO:0000313" key="2">
    <source>
        <dbReference type="EMBL" id="EMF15546.1"/>
    </source>
</evidence>
<organism evidence="2 3">
    <name type="scientific">Sphaerulina musiva (strain SO2202)</name>
    <name type="common">Poplar stem canker fungus</name>
    <name type="synonym">Septoria musiva</name>
    <dbReference type="NCBI Taxonomy" id="692275"/>
    <lineage>
        <taxon>Eukaryota</taxon>
        <taxon>Fungi</taxon>
        <taxon>Dikarya</taxon>
        <taxon>Ascomycota</taxon>
        <taxon>Pezizomycotina</taxon>
        <taxon>Dothideomycetes</taxon>
        <taxon>Dothideomycetidae</taxon>
        <taxon>Mycosphaerellales</taxon>
        <taxon>Mycosphaerellaceae</taxon>
        <taxon>Sphaerulina</taxon>
    </lineage>
</organism>
<dbReference type="RefSeq" id="XP_016763667.1">
    <property type="nucleotide sequence ID" value="XM_016904278.1"/>
</dbReference>
<protein>
    <submittedName>
        <fullName evidence="2">Uncharacterized protein</fullName>
    </submittedName>
</protein>
<reference evidence="2 3" key="1">
    <citation type="journal article" date="2012" name="PLoS Pathog.">
        <title>Diverse lifestyles and strategies of plant pathogenesis encoded in the genomes of eighteen Dothideomycetes fungi.</title>
        <authorList>
            <person name="Ohm R.A."/>
            <person name="Feau N."/>
            <person name="Henrissat B."/>
            <person name="Schoch C.L."/>
            <person name="Horwitz B.A."/>
            <person name="Barry K.W."/>
            <person name="Condon B.J."/>
            <person name="Copeland A.C."/>
            <person name="Dhillon B."/>
            <person name="Glaser F."/>
            <person name="Hesse C.N."/>
            <person name="Kosti I."/>
            <person name="LaButti K."/>
            <person name="Lindquist E.A."/>
            <person name="Lucas S."/>
            <person name="Salamov A.A."/>
            <person name="Bradshaw R.E."/>
            <person name="Ciuffetti L."/>
            <person name="Hamelin R.C."/>
            <person name="Kema G.H.J."/>
            <person name="Lawrence C."/>
            <person name="Scott J.A."/>
            <person name="Spatafora J.W."/>
            <person name="Turgeon B.G."/>
            <person name="de Wit P.J.G.M."/>
            <person name="Zhong S."/>
            <person name="Goodwin S.B."/>
            <person name="Grigoriev I.V."/>
        </authorList>
    </citation>
    <scope>NUCLEOTIDE SEQUENCE [LARGE SCALE GENOMIC DNA]</scope>
    <source>
        <strain evidence="2 3">SO2202</strain>
    </source>
</reference>
<dbReference type="HOGENOM" id="CLU_1928917_0_0_1"/>
<evidence type="ECO:0000313" key="3">
    <source>
        <dbReference type="Proteomes" id="UP000016931"/>
    </source>
</evidence>
<dbReference type="EMBL" id="KB456261">
    <property type="protein sequence ID" value="EMF15546.1"/>
    <property type="molecule type" value="Genomic_DNA"/>
</dbReference>
<proteinExistence type="predicted"/>
<feature type="compositionally biased region" description="Gly residues" evidence="1">
    <location>
        <begin position="21"/>
        <end position="32"/>
    </location>
</feature>
<feature type="compositionally biased region" description="Basic and acidic residues" evidence="1">
    <location>
        <begin position="95"/>
        <end position="114"/>
    </location>
</feature>